<proteinExistence type="predicted"/>
<dbReference type="EMBL" id="LAZR01004800">
    <property type="protein sequence ID" value="KKN05475.1"/>
    <property type="molecule type" value="Genomic_DNA"/>
</dbReference>
<sequence length="1825" mass="206911">ELYVDPTIDRIVQYLGLPNDVSTFIQSFREAFFGPGGQTLDVAMHQNIQSNAQSIVQSIAQDVALGNLQSYDSLNQISQLQAQQSILSSMFSQTFDTQSMIKLALSLPGLLSGGFGLGMLSLMIDMGIDVYFDEELNRRVLQDKLNSLNQPVLDLGKKFQRLTLAARLSGIQSVPILWEAQLQNVEIQAIQELEIEAIEDAMYELQSIQDSQDAISAFEGSGQDFEAPVPFIADDSLVAASASDPFIEYRGDILWLDFMNREKTTFSEALLIIKNALGIRRNQDINLVIMGQTIALNSRISYIDKKDHNIRNFLTVRSTTPISKIFSALQYSPELNSKINLGRIGQGDKLYENIAENELIHVELAEDSIVNIPFSTRLSLEAQQFYFQGTEIKIYDTDDAGIQEFIIMKKGFNYYFKNRIMEVINDDNVDSFQRFYDSIPGIKASMITTMEAIPKIKLSPYDTSSTTDPSIGTTFSALIKKYFMGKFKSHKILSQFSDSTMETIYLDFVDLLYEKTFKTRLDHAIAHPNFLNEFISERLDFVILDHVFTKAGIRDQVFDMAKFSANLENIVNDEQQISQIFKELSGVLGLNKFMRVMVEAVLANPMITNKLSINRGADSYMGYTVEESVLTDQTPQDFVSWIKTLSSEDLALLQSLITTGDAIIDDVSYNPKNLNNYINHLGLDYTSIDFYAKGKKPGRSIDNGGIHDFGVMVESSHLKSTSFDSITESRTKVGFNLRLDNSVVNDAISAMLLYVMKKGFGSELMPRLLRLIGPYAVKNDKSSLFIGSEIENSLQFLNAETKKNVRQILNIFFSKTIFGASDKLASHELFLLKLVELINLELTKNVLYLGTVRSEVDLKNAIQRMLKDDIFQTKVNDEAGKYASTYYISELKRNRDTTFKSLYNFLTLRDNFNKLKYETSTGLFRFSLLMEFNPHFKTDSSLSTSDFKQDSVSYIVFENGELVVKDGIPPQITEPLLIGHITERADFVVLIPISLLDSLQGTDINEGFLSSNERVFHGIFASDKNGKRLESKLDLKNLKIRLSNWYKSFYTYELVFKDDTIIGYDSNFYEGYIQIEGGVIKATLQDTTVFLKHIEPNKDTLHGLNPSLLERTSLQDFQWYNSPIFLSLTQLKPSELSKINSLENIFSQMKFIYYLSEQNKAADPQLTVSELIILDSIFQLSASNSPSGRLYSLNYFREVLETLQITPTDLKKISPYTYNEITGVREENTIRQKSFYNTFLTALKAKSSDPAFRSLLGPLTEILDKIVNEERLENRQFDPNYITVDEFSEAELDLVELVDQILIGLLSYEGYTMLSMGYLSFSFVKNDYIVKSLIFSPELALKQMNAINMYSISSREIFRDSPYGGSVFIQRIILPSILFGTKARFRIRGSKEFRTIIRFSEGQFLSSISRHGYSPPINTRVNLVVLFGSLSKQFVKNYLNLEVGSSSFSTEKNIRGKMAMGNLFGDVLKTRYSVPFLTNWALNTLLNPYASEDRIDVASAILEKTKVWSDLITSYTIDTVWKSMIRPGKASDNLDPTQALRDALLKAYSISDSIQVSMHGQSVINEFYKDNNELIVPYTKLLSYADDIQWSLKYTQKYFGDQSGTKALAKSTRDLSYLIALNYLQEKIIYTYSALYEIISTNFNDGDVLTAILHKVGPGGYNTHTVLNQAFKGYKDKYPEIAGNRLRYTFDSSSDGELKLRQFVGGILYYLTTFGATFSLQEGNNDVLAGNLIQLLSEDHMRTFVTDKTLNFNLNTKGKNILSAYGPLWNRGPTGDPMWTPGDLIPGWLVMLYTNEMSVVRSKFNSIFQLFGDYKIRDLKLLSQL</sequence>
<comment type="caution">
    <text evidence="1">The sequence shown here is derived from an EMBL/GenBank/DDBJ whole genome shotgun (WGS) entry which is preliminary data.</text>
</comment>
<organism evidence="1">
    <name type="scientific">marine sediment metagenome</name>
    <dbReference type="NCBI Taxonomy" id="412755"/>
    <lineage>
        <taxon>unclassified sequences</taxon>
        <taxon>metagenomes</taxon>
        <taxon>ecological metagenomes</taxon>
    </lineage>
</organism>
<feature type="non-terminal residue" evidence="1">
    <location>
        <position position="1"/>
    </location>
</feature>
<protein>
    <submittedName>
        <fullName evidence="1">Uncharacterized protein</fullName>
    </submittedName>
</protein>
<reference evidence="1" key="1">
    <citation type="journal article" date="2015" name="Nature">
        <title>Complex archaea that bridge the gap between prokaryotes and eukaryotes.</title>
        <authorList>
            <person name="Spang A."/>
            <person name="Saw J.H."/>
            <person name="Jorgensen S.L."/>
            <person name="Zaremba-Niedzwiedzka K."/>
            <person name="Martijn J."/>
            <person name="Lind A.E."/>
            <person name="van Eijk R."/>
            <person name="Schleper C."/>
            <person name="Guy L."/>
            <person name="Ettema T.J."/>
        </authorList>
    </citation>
    <scope>NUCLEOTIDE SEQUENCE</scope>
</reference>
<gene>
    <name evidence="1" type="ORF">LCGC14_1086990</name>
</gene>
<name>A0A0F9MDQ4_9ZZZZ</name>
<evidence type="ECO:0000313" key="1">
    <source>
        <dbReference type="EMBL" id="KKN05475.1"/>
    </source>
</evidence>
<accession>A0A0F9MDQ4</accession>